<organism evidence="2 3">
    <name type="scientific">Stylosanthes scabra</name>
    <dbReference type="NCBI Taxonomy" id="79078"/>
    <lineage>
        <taxon>Eukaryota</taxon>
        <taxon>Viridiplantae</taxon>
        <taxon>Streptophyta</taxon>
        <taxon>Embryophyta</taxon>
        <taxon>Tracheophyta</taxon>
        <taxon>Spermatophyta</taxon>
        <taxon>Magnoliopsida</taxon>
        <taxon>eudicotyledons</taxon>
        <taxon>Gunneridae</taxon>
        <taxon>Pentapetalae</taxon>
        <taxon>rosids</taxon>
        <taxon>fabids</taxon>
        <taxon>Fabales</taxon>
        <taxon>Fabaceae</taxon>
        <taxon>Papilionoideae</taxon>
        <taxon>50 kb inversion clade</taxon>
        <taxon>dalbergioids sensu lato</taxon>
        <taxon>Dalbergieae</taxon>
        <taxon>Pterocarpus clade</taxon>
        <taxon>Stylosanthes</taxon>
    </lineage>
</organism>
<dbReference type="InterPro" id="IPR036397">
    <property type="entry name" value="RNaseH_sf"/>
</dbReference>
<dbReference type="Proteomes" id="UP001341840">
    <property type="component" value="Unassembled WGS sequence"/>
</dbReference>
<accession>A0ABU6XD09</accession>
<comment type="caution">
    <text evidence="2">The sequence shown here is derived from an EMBL/GenBank/DDBJ whole genome shotgun (WGS) entry which is preliminary data.</text>
</comment>
<reference evidence="2 3" key="1">
    <citation type="journal article" date="2023" name="Plants (Basel)">
        <title>Bridging the Gap: Combining Genomics and Transcriptomics Approaches to Understand Stylosanthes scabra, an Orphan Legume from the Brazilian Caatinga.</title>
        <authorList>
            <person name="Ferreira-Neto J.R.C."/>
            <person name="da Silva M.D."/>
            <person name="Binneck E."/>
            <person name="de Melo N.F."/>
            <person name="da Silva R.H."/>
            <person name="de Melo A.L.T.M."/>
            <person name="Pandolfi V."/>
            <person name="Bustamante F.O."/>
            <person name="Brasileiro-Vidal A.C."/>
            <person name="Benko-Iseppon A.M."/>
        </authorList>
    </citation>
    <scope>NUCLEOTIDE SEQUENCE [LARGE SCALE GENOMIC DNA]</scope>
    <source>
        <tissue evidence="2">Leaves</tissue>
    </source>
</reference>
<dbReference type="InterPro" id="IPR053151">
    <property type="entry name" value="RNase_H-like"/>
</dbReference>
<gene>
    <name evidence="2" type="ORF">PIB30_042388</name>
</gene>
<dbReference type="EMBL" id="JASCZI010211689">
    <property type="protein sequence ID" value="MED6195916.1"/>
    <property type="molecule type" value="Genomic_DNA"/>
</dbReference>
<sequence length="133" mass="14969">MVETIKAAVTWVGNEGLEIIRFSTRKKLGPLINWECGIMNLVIEMDSRDAYLVVQRQNLTPIDENADLLGKIHEVCCSVWKVEFSLIPREANSVSDFLAKYGVQNNMSYVKWLEPGNNLSSLLLKEAAVDQPS</sequence>
<feature type="domain" description="RNase H type-1" evidence="1">
    <location>
        <begin position="34"/>
        <end position="101"/>
    </location>
</feature>
<evidence type="ECO:0000313" key="3">
    <source>
        <dbReference type="Proteomes" id="UP001341840"/>
    </source>
</evidence>
<keyword evidence="3" id="KW-1185">Reference proteome</keyword>
<name>A0ABU6XD09_9FABA</name>
<dbReference type="Gene3D" id="3.30.420.10">
    <property type="entry name" value="Ribonuclease H-like superfamily/Ribonuclease H"/>
    <property type="match status" value="1"/>
</dbReference>
<dbReference type="PANTHER" id="PTHR47723">
    <property type="entry name" value="OS05G0353850 PROTEIN"/>
    <property type="match status" value="1"/>
</dbReference>
<evidence type="ECO:0000259" key="1">
    <source>
        <dbReference type="Pfam" id="PF13456"/>
    </source>
</evidence>
<protein>
    <recommendedName>
        <fullName evidence="1">RNase H type-1 domain-containing protein</fullName>
    </recommendedName>
</protein>
<proteinExistence type="predicted"/>
<dbReference type="InterPro" id="IPR002156">
    <property type="entry name" value="RNaseH_domain"/>
</dbReference>
<evidence type="ECO:0000313" key="2">
    <source>
        <dbReference type="EMBL" id="MED6195916.1"/>
    </source>
</evidence>
<dbReference type="PANTHER" id="PTHR47723:SF19">
    <property type="entry name" value="POLYNUCLEOTIDYL TRANSFERASE, RIBONUCLEASE H-LIKE SUPERFAMILY PROTEIN"/>
    <property type="match status" value="1"/>
</dbReference>
<dbReference type="Pfam" id="PF13456">
    <property type="entry name" value="RVT_3"/>
    <property type="match status" value="1"/>
</dbReference>